<feature type="non-terminal residue" evidence="15">
    <location>
        <position position="287"/>
    </location>
</feature>
<dbReference type="Pfam" id="PF00633">
    <property type="entry name" value="HHH"/>
    <property type="match status" value="1"/>
</dbReference>
<proteinExistence type="inferred from homology"/>
<dbReference type="InterPro" id="IPR015797">
    <property type="entry name" value="NUDIX_hydrolase-like_dom_sf"/>
</dbReference>
<dbReference type="GO" id="GO:0034039">
    <property type="term" value="F:8-oxo-7,8-dihydroguanine DNA N-glycosylase activity"/>
    <property type="evidence" value="ECO:0007669"/>
    <property type="project" value="TreeGrafter"/>
</dbReference>
<sequence length="287" mass="32578">MSKPENGTMLGRSTAGPSDGAASLLLDWYDRHRRLLPWRAVPGEKLDVYRIWLSEIMLQQTKVVTVYSYYQNFILKWPTLTQLAKAKRTDVLRLWAGLGYYARARNLYACAQIVMDKYGGNFPDTEENLRSLPGIGPYTAAAITAIAYNQRAVVVDGNVERVMARLYTIEKPIAKTRPLLRQIATRLTPQDRPGDYAQAIMDLGALICTPRSPKCVECPWTGLCKARRTGTPECWPRKKTKVKKPQRYGVAFWIERSDGAVMLRRRPDKGILGGMTEIPNSIWYDHP</sequence>
<dbReference type="InterPro" id="IPR011257">
    <property type="entry name" value="DNA_glycosylase"/>
</dbReference>
<dbReference type="GO" id="GO:0046872">
    <property type="term" value="F:metal ion binding"/>
    <property type="evidence" value="ECO:0007669"/>
    <property type="project" value="UniProtKB-KW"/>
</dbReference>
<dbReference type="EC" id="3.2.2.31" evidence="4"/>
<dbReference type="GO" id="GO:0006298">
    <property type="term" value="P:mismatch repair"/>
    <property type="evidence" value="ECO:0007669"/>
    <property type="project" value="TreeGrafter"/>
</dbReference>
<evidence type="ECO:0000256" key="3">
    <source>
        <dbReference type="ARBA" id="ARBA00008343"/>
    </source>
</evidence>
<comment type="catalytic activity">
    <reaction evidence="1">
        <text>Hydrolyzes free adenine bases from 7,8-dihydro-8-oxoguanine:adenine mismatched double-stranded DNA, leaving an apurinic site.</text>
        <dbReference type="EC" id="3.2.2.31"/>
    </reaction>
</comment>
<evidence type="ECO:0000256" key="5">
    <source>
        <dbReference type="ARBA" id="ARBA00022023"/>
    </source>
</evidence>
<evidence type="ECO:0000256" key="10">
    <source>
        <dbReference type="ARBA" id="ARBA00023004"/>
    </source>
</evidence>
<dbReference type="PANTHER" id="PTHR42944:SF1">
    <property type="entry name" value="ADENINE DNA GLYCOSYLASE"/>
    <property type="match status" value="1"/>
</dbReference>
<dbReference type="AlphaFoldDB" id="A0A382UPE0"/>
<keyword evidence="9" id="KW-0378">Hydrolase</keyword>
<keyword evidence="7" id="KW-0479">Metal-binding</keyword>
<organism evidence="15">
    <name type="scientific">marine metagenome</name>
    <dbReference type="NCBI Taxonomy" id="408172"/>
    <lineage>
        <taxon>unclassified sequences</taxon>
        <taxon>metagenomes</taxon>
        <taxon>ecological metagenomes</taxon>
    </lineage>
</organism>
<dbReference type="InterPro" id="IPR004035">
    <property type="entry name" value="Endouclease-III_FeS-bd_BS"/>
</dbReference>
<protein>
    <recommendedName>
        <fullName evidence="5">Adenine DNA glycosylase</fullName>
        <ecNumber evidence="4">3.2.2.31</ecNumber>
    </recommendedName>
</protein>
<keyword evidence="10" id="KW-0408">Iron</keyword>
<keyword evidence="6" id="KW-0004">4Fe-4S</keyword>
<dbReference type="GO" id="GO:0032357">
    <property type="term" value="F:oxidized purine DNA binding"/>
    <property type="evidence" value="ECO:0007669"/>
    <property type="project" value="TreeGrafter"/>
</dbReference>
<evidence type="ECO:0000256" key="7">
    <source>
        <dbReference type="ARBA" id="ARBA00022723"/>
    </source>
</evidence>
<gene>
    <name evidence="15" type="ORF">METZ01_LOCUS388395</name>
</gene>
<dbReference type="EMBL" id="UINC01145422">
    <property type="protein sequence ID" value="SVD35541.1"/>
    <property type="molecule type" value="Genomic_DNA"/>
</dbReference>
<reference evidence="15" key="1">
    <citation type="submission" date="2018-05" db="EMBL/GenBank/DDBJ databases">
        <authorList>
            <person name="Lanie J.A."/>
            <person name="Ng W.-L."/>
            <person name="Kazmierczak K.M."/>
            <person name="Andrzejewski T.M."/>
            <person name="Davidsen T.M."/>
            <person name="Wayne K.J."/>
            <person name="Tettelin H."/>
            <person name="Glass J.I."/>
            <person name="Rusch D."/>
            <person name="Podicherti R."/>
            <person name="Tsui H.-C.T."/>
            <person name="Winkler M.E."/>
        </authorList>
    </citation>
    <scope>NUCLEOTIDE SEQUENCE</scope>
</reference>
<dbReference type="GO" id="GO:0006284">
    <property type="term" value="P:base-excision repair"/>
    <property type="evidence" value="ECO:0007669"/>
    <property type="project" value="InterPro"/>
</dbReference>
<evidence type="ECO:0000259" key="14">
    <source>
        <dbReference type="SMART" id="SM00478"/>
    </source>
</evidence>
<dbReference type="FunFam" id="1.10.340.30:FF:000002">
    <property type="entry name" value="Adenine DNA glycosylase"/>
    <property type="match status" value="1"/>
</dbReference>
<dbReference type="InterPro" id="IPR044298">
    <property type="entry name" value="MIG/MutY"/>
</dbReference>
<evidence type="ECO:0000256" key="6">
    <source>
        <dbReference type="ARBA" id="ARBA00022485"/>
    </source>
</evidence>
<dbReference type="PROSITE" id="PS00764">
    <property type="entry name" value="ENDONUCLEASE_III_1"/>
    <property type="match status" value="1"/>
</dbReference>
<evidence type="ECO:0000256" key="9">
    <source>
        <dbReference type="ARBA" id="ARBA00022801"/>
    </source>
</evidence>
<dbReference type="SUPFAM" id="SSF48150">
    <property type="entry name" value="DNA-glycosylase"/>
    <property type="match status" value="1"/>
</dbReference>
<evidence type="ECO:0000256" key="8">
    <source>
        <dbReference type="ARBA" id="ARBA00022763"/>
    </source>
</evidence>
<dbReference type="InterPro" id="IPR003651">
    <property type="entry name" value="Endonuclease3_FeS-loop_motif"/>
</dbReference>
<evidence type="ECO:0000256" key="1">
    <source>
        <dbReference type="ARBA" id="ARBA00000843"/>
    </source>
</evidence>
<name>A0A382UPE0_9ZZZZ</name>
<keyword evidence="12" id="KW-0234">DNA repair</keyword>
<dbReference type="CDD" id="cd00056">
    <property type="entry name" value="ENDO3c"/>
    <property type="match status" value="1"/>
</dbReference>
<comment type="similarity">
    <text evidence="3">Belongs to the Nth/MutY family.</text>
</comment>
<dbReference type="Pfam" id="PF10576">
    <property type="entry name" value="EndIII_4Fe-2S"/>
    <property type="match status" value="1"/>
</dbReference>
<dbReference type="Pfam" id="PF00730">
    <property type="entry name" value="HhH-GPD"/>
    <property type="match status" value="1"/>
</dbReference>
<keyword evidence="8" id="KW-0227">DNA damage</keyword>
<evidence type="ECO:0000313" key="15">
    <source>
        <dbReference type="EMBL" id="SVD35541.1"/>
    </source>
</evidence>
<dbReference type="Gene3D" id="1.10.340.30">
    <property type="entry name" value="Hypothetical protein, domain 2"/>
    <property type="match status" value="1"/>
</dbReference>
<dbReference type="InterPro" id="IPR023170">
    <property type="entry name" value="HhH_base_excis_C"/>
</dbReference>
<dbReference type="InterPro" id="IPR004036">
    <property type="entry name" value="Endonuclease-III-like_CS2"/>
</dbReference>
<dbReference type="SUPFAM" id="SSF55811">
    <property type="entry name" value="Nudix"/>
    <property type="match status" value="1"/>
</dbReference>
<dbReference type="InterPro" id="IPR005760">
    <property type="entry name" value="A/G_AdeGlyc_MutY"/>
</dbReference>
<evidence type="ECO:0000256" key="11">
    <source>
        <dbReference type="ARBA" id="ARBA00023014"/>
    </source>
</evidence>
<keyword evidence="11" id="KW-0411">Iron-sulfur</keyword>
<evidence type="ECO:0000256" key="13">
    <source>
        <dbReference type="ARBA" id="ARBA00023295"/>
    </source>
</evidence>
<dbReference type="GO" id="GO:0000701">
    <property type="term" value="F:purine-specific mismatch base pair DNA N-glycosylase activity"/>
    <property type="evidence" value="ECO:0007669"/>
    <property type="project" value="UniProtKB-EC"/>
</dbReference>
<comment type="cofactor">
    <cofactor evidence="2">
        <name>[4Fe-4S] cluster</name>
        <dbReference type="ChEBI" id="CHEBI:49883"/>
    </cofactor>
</comment>
<accession>A0A382UPE0</accession>
<evidence type="ECO:0000256" key="2">
    <source>
        <dbReference type="ARBA" id="ARBA00001966"/>
    </source>
</evidence>
<dbReference type="PROSITE" id="PS01155">
    <property type="entry name" value="ENDONUCLEASE_III_2"/>
    <property type="match status" value="1"/>
</dbReference>
<dbReference type="GO" id="GO:0035485">
    <property type="term" value="F:adenine/guanine mispair binding"/>
    <property type="evidence" value="ECO:0007669"/>
    <property type="project" value="TreeGrafter"/>
</dbReference>
<evidence type="ECO:0000256" key="4">
    <source>
        <dbReference type="ARBA" id="ARBA00012045"/>
    </source>
</evidence>
<dbReference type="InterPro" id="IPR000445">
    <property type="entry name" value="HhH_motif"/>
</dbReference>
<dbReference type="PANTHER" id="PTHR42944">
    <property type="entry name" value="ADENINE DNA GLYCOSYLASE"/>
    <property type="match status" value="1"/>
</dbReference>
<dbReference type="Gene3D" id="1.10.1670.10">
    <property type="entry name" value="Helix-hairpin-Helix base-excision DNA repair enzymes (C-terminal)"/>
    <property type="match status" value="1"/>
</dbReference>
<dbReference type="NCBIfam" id="TIGR01084">
    <property type="entry name" value="mutY"/>
    <property type="match status" value="1"/>
</dbReference>
<evidence type="ECO:0000256" key="12">
    <source>
        <dbReference type="ARBA" id="ARBA00023204"/>
    </source>
</evidence>
<dbReference type="SMART" id="SM00478">
    <property type="entry name" value="ENDO3c"/>
    <property type="match status" value="1"/>
</dbReference>
<dbReference type="GO" id="GO:0051539">
    <property type="term" value="F:4 iron, 4 sulfur cluster binding"/>
    <property type="evidence" value="ECO:0007669"/>
    <property type="project" value="UniProtKB-KW"/>
</dbReference>
<feature type="domain" description="HhH-GPD" evidence="14">
    <location>
        <begin position="57"/>
        <end position="206"/>
    </location>
</feature>
<keyword evidence="13" id="KW-0326">Glycosidase</keyword>
<dbReference type="InterPro" id="IPR003265">
    <property type="entry name" value="HhH-GPD_domain"/>
</dbReference>